<evidence type="ECO:0008006" key="2">
    <source>
        <dbReference type="Google" id="ProtNLM"/>
    </source>
</evidence>
<name>A0A6C0BJC8_9ZZZZ</name>
<evidence type="ECO:0000313" key="1">
    <source>
        <dbReference type="EMBL" id="QHS92455.1"/>
    </source>
</evidence>
<dbReference type="PANTHER" id="PTHR43628">
    <property type="entry name" value="ACTIVATOR OF C KINASE PROTEIN 1-RELATED"/>
    <property type="match status" value="1"/>
</dbReference>
<dbReference type="AlphaFoldDB" id="A0A6C0BJC8"/>
<accession>A0A6C0BJC8</accession>
<dbReference type="SUPFAM" id="SSF81901">
    <property type="entry name" value="HCP-like"/>
    <property type="match status" value="1"/>
</dbReference>
<dbReference type="InterPro" id="IPR052945">
    <property type="entry name" value="Mitotic_Regulator"/>
</dbReference>
<dbReference type="Pfam" id="PF08238">
    <property type="entry name" value="Sel1"/>
    <property type="match status" value="3"/>
</dbReference>
<proteinExistence type="predicted"/>
<dbReference type="SMART" id="SM00671">
    <property type="entry name" value="SEL1"/>
    <property type="match status" value="3"/>
</dbReference>
<dbReference type="PANTHER" id="PTHR43628:SF1">
    <property type="entry name" value="CHITIN SYNTHASE REGULATORY FACTOR 2-RELATED"/>
    <property type="match status" value="1"/>
</dbReference>
<dbReference type="EMBL" id="MN739179">
    <property type="protein sequence ID" value="QHS92455.1"/>
    <property type="molecule type" value="Genomic_DNA"/>
</dbReference>
<protein>
    <recommendedName>
        <fullName evidence="2">Sel1 repeat family protein</fullName>
    </recommendedName>
</protein>
<dbReference type="InterPro" id="IPR011990">
    <property type="entry name" value="TPR-like_helical_dom_sf"/>
</dbReference>
<organism evidence="1">
    <name type="scientific">viral metagenome</name>
    <dbReference type="NCBI Taxonomy" id="1070528"/>
    <lineage>
        <taxon>unclassified sequences</taxon>
        <taxon>metagenomes</taxon>
        <taxon>organismal metagenomes</taxon>
    </lineage>
</organism>
<reference evidence="1" key="1">
    <citation type="journal article" date="2020" name="Nature">
        <title>Giant virus diversity and host interactions through global metagenomics.</title>
        <authorList>
            <person name="Schulz F."/>
            <person name="Roux S."/>
            <person name="Paez-Espino D."/>
            <person name="Jungbluth S."/>
            <person name="Walsh D.A."/>
            <person name="Denef V.J."/>
            <person name="McMahon K.D."/>
            <person name="Konstantinidis K.T."/>
            <person name="Eloe-Fadrosh E.A."/>
            <person name="Kyrpides N.C."/>
            <person name="Woyke T."/>
        </authorList>
    </citation>
    <scope>NUCLEOTIDE SEQUENCE</scope>
    <source>
        <strain evidence="1">GVMAG-M-3300014204-73</strain>
    </source>
</reference>
<dbReference type="Gene3D" id="1.25.40.10">
    <property type="entry name" value="Tetratricopeptide repeat domain"/>
    <property type="match status" value="1"/>
</dbReference>
<dbReference type="InterPro" id="IPR006597">
    <property type="entry name" value="Sel1-like"/>
</dbReference>
<sequence>MNTDRIKIFVDQYLVGKYVSEFQWEPHEIHYVANYIAQVDTTAATRSLYGYMLLHGYGVPQNWVMATQCFTTASEGKFGDATYQLAIMASKGLGVPRNVGRAVILLKKAKKQHSVRAIHELANCYAMGIGKTVNVPKAIDLYIRAAREGCTESLNNLQYLFDQGLCTNEQLRRAINCRPHHHTVLWSKIHNFIIYRGNRHEQLIDHQ</sequence>